<dbReference type="eggNOG" id="ENOG5032BFM">
    <property type="taxonomic scope" value="Bacteria"/>
</dbReference>
<feature type="non-terminal residue" evidence="1">
    <location>
        <position position="1"/>
    </location>
</feature>
<gene>
    <name evidence="1" type="ORF">HMPREF0476_0846</name>
</gene>
<reference evidence="1 2" key="1">
    <citation type="submission" date="2011-04" db="EMBL/GenBank/DDBJ databases">
        <authorList>
            <person name="Muzny D."/>
            <person name="Qin X."/>
            <person name="Deng J."/>
            <person name="Jiang H."/>
            <person name="Liu Y."/>
            <person name="Qu J."/>
            <person name="Song X.-Z."/>
            <person name="Zhang L."/>
            <person name="Thornton R."/>
            <person name="Coyle M."/>
            <person name="Francisco L."/>
            <person name="Jackson L."/>
            <person name="Javaid M."/>
            <person name="Korchina V."/>
            <person name="Kovar C."/>
            <person name="Mata R."/>
            <person name="Mathew T."/>
            <person name="Ngo R."/>
            <person name="Nguyen L."/>
            <person name="Nguyen N."/>
            <person name="Okwuonu G."/>
            <person name="Ongeri F."/>
            <person name="Pham C."/>
            <person name="Simmons D."/>
            <person name="Wilczek-Boney K."/>
            <person name="Hale W."/>
            <person name="Jakkamsetti A."/>
            <person name="Pham P."/>
            <person name="Ruth R."/>
            <person name="San Lucas F."/>
            <person name="Warren J."/>
            <person name="Zhang J."/>
            <person name="Zhao Z."/>
            <person name="Zhou C."/>
            <person name="Zhu D."/>
            <person name="Lee S."/>
            <person name="Bess C."/>
            <person name="Blankenburg K."/>
            <person name="Forbes L."/>
            <person name="Fu Q."/>
            <person name="Gubbala S."/>
            <person name="Hirani K."/>
            <person name="Jayaseelan J.C."/>
            <person name="Lara F."/>
            <person name="Munidasa M."/>
            <person name="Palculict T."/>
            <person name="Patil S."/>
            <person name="Pu L.-L."/>
            <person name="Saada N."/>
            <person name="Tang L."/>
            <person name="Weissenberger G."/>
            <person name="Zhu Y."/>
            <person name="Hemphill L."/>
            <person name="Shang Y."/>
            <person name="Youmans B."/>
            <person name="Ayvaz T."/>
            <person name="Ross M."/>
            <person name="Santibanez J."/>
            <person name="Aqrawi P."/>
            <person name="Gross S."/>
            <person name="Joshi V."/>
            <person name="Fowler G."/>
            <person name="Nazareth L."/>
            <person name="Reid J."/>
            <person name="Worley K."/>
            <person name="Petrosino J."/>
            <person name="Highlander S."/>
            <person name="Gibbs R."/>
        </authorList>
    </citation>
    <scope>NUCLEOTIDE SEQUENCE [LARGE SCALE GENOMIC DNA]</scope>
    <source>
        <strain evidence="1 2">ATCC 23330</strain>
    </source>
</reference>
<dbReference type="EMBL" id="AFHS01000031">
    <property type="protein sequence ID" value="EGK09845.1"/>
    <property type="molecule type" value="Genomic_DNA"/>
</dbReference>
<protein>
    <submittedName>
        <fullName evidence="1">Uncharacterized protein</fullName>
    </submittedName>
</protein>
<evidence type="ECO:0000313" key="1">
    <source>
        <dbReference type="EMBL" id="EGK09845.1"/>
    </source>
</evidence>
<dbReference type="Proteomes" id="UP000004207">
    <property type="component" value="Unassembled WGS sequence"/>
</dbReference>
<evidence type="ECO:0000313" key="2">
    <source>
        <dbReference type="Proteomes" id="UP000004207"/>
    </source>
</evidence>
<sequence>LSLIFILALFSFTAHFSGRHQAWKDVRLTELSNQKEILKTYLEETFKERREMIDGLFDALDKGMDSGNMDVINAAIDGIINISKDSPLQNVNKIIHAMKDNDTKVISF</sequence>
<proteinExistence type="predicted"/>
<comment type="caution">
    <text evidence="1">The sequence shown here is derived from an EMBL/GenBank/DDBJ whole genome shotgun (WGS) entry which is preliminary data.</text>
</comment>
<keyword evidence="2" id="KW-1185">Reference proteome</keyword>
<accession>F5S6L3</accession>
<dbReference type="HOGENOM" id="CLU_2189466_0_0_4"/>
<organism evidence="1 2">
    <name type="scientific">Kingella kingae ATCC 23330</name>
    <dbReference type="NCBI Taxonomy" id="887327"/>
    <lineage>
        <taxon>Bacteria</taxon>
        <taxon>Pseudomonadati</taxon>
        <taxon>Pseudomonadota</taxon>
        <taxon>Betaproteobacteria</taxon>
        <taxon>Neisseriales</taxon>
        <taxon>Neisseriaceae</taxon>
        <taxon>Kingella</taxon>
    </lineage>
</organism>
<name>F5S6L3_KINKI</name>
<dbReference type="AlphaFoldDB" id="F5S6L3"/>